<accession>A0A7C4M204</accession>
<dbReference type="Gene3D" id="3.40.50.1240">
    <property type="entry name" value="Phosphoglycerate mutase-like"/>
    <property type="match status" value="1"/>
</dbReference>
<evidence type="ECO:0000313" key="2">
    <source>
        <dbReference type="EMBL" id="HGT71171.1"/>
    </source>
</evidence>
<dbReference type="GO" id="GO:0005829">
    <property type="term" value="C:cytosol"/>
    <property type="evidence" value="ECO:0007669"/>
    <property type="project" value="TreeGrafter"/>
</dbReference>
<reference evidence="2" key="1">
    <citation type="journal article" date="2020" name="mSystems">
        <title>Genome- and Community-Level Interaction Insights into Carbon Utilization and Element Cycling Functions of Hydrothermarchaeota in Hydrothermal Sediment.</title>
        <authorList>
            <person name="Zhou Z."/>
            <person name="Liu Y."/>
            <person name="Xu W."/>
            <person name="Pan J."/>
            <person name="Luo Z.H."/>
            <person name="Li M."/>
        </authorList>
    </citation>
    <scope>NUCLEOTIDE SEQUENCE [LARGE SCALE GENOMIC DNA]</scope>
    <source>
        <strain evidence="2">SpSt-579</strain>
    </source>
</reference>
<dbReference type="GO" id="GO:0004331">
    <property type="term" value="F:fructose-2,6-bisphosphate 2-phosphatase activity"/>
    <property type="evidence" value="ECO:0007669"/>
    <property type="project" value="TreeGrafter"/>
</dbReference>
<dbReference type="AlphaFoldDB" id="A0A7C4M204"/>
<keyword evidence="1" id="KW-0378">Hydrolase</keyword>
<dbReference type="PANTHER" id="PTHR46517">
    <property type="entry name" value="FRUCTOSE-2,6-BISPHOSPHATASE TIGAR"/>
    <property type="match status" value="1"/>
</dbReference>
<organism evidence="2">
    <name type="scientific">candidate division CPR3 bacterium</name>
    <dbReference type="NCBI Taxonomy" id="2268181"/>
    <lineage>
        <taxon>Bacteria</taxon>
        <taxon>Bacteria division CPR3</taxon>
    </lineage>
</organism>
<dbReference type="GO" id="GO:0043456">
    <property type="term" value="P:regulation of pentose-phosphate shunt"/>
    <property type="evidence" value="ECO:0007669"/>
    <property type="project" value="TreeGrafter"/>
</dbReference>
<dbReference type="SUPFAM" id="SSF53254">
    <property type="entry name" value="Phosphoglycerate mutase-like"/>
    <property type="match status" value="1"/>
</dbReference>
<protein>
    <submittedName>
        <fullName evidence="2">Histidine phosphatase family protein</fullName>
    </submittedName>
</protein>
<dbReference type="CDD" id="cd07067">
    <property type="entry name" value="HP_PGM_like"/>
    <property type="match status" value="1"/>
</dbReference>
<comment type="caution">
    <text evidence="2">The sequence shown here is derived from an EMBL/GenBank/DDBJ whole genome shotgun (WGS) entry which is preliminary data.</text>
</comment>
<gene>
    <name evidence="2" type="ORF">ENT43_02850</name>
</gene>
<dbReference type="InterPro" id="IPR051695">
    <property type="entry name" value="Phosphoglycerate_Mutase"/>
</dbReference>
<dbReference type="EMBL" id="DSYQ01000012">
    <property type="protein sequence ID" value="HGT71171.1"/>
    <property type="molecule type" value="Genomic_DNA"/>
</dbReference>
<sequence>MTKTIIYLMRHGDVHNPKKILYGRLPYFHLSKIGIEKIKEKAEILQKKRIQYIYTSPMLRARQTAKIIAKKLGLKVKISNLLNEVKFSFEGMLLDDFVKTVQPKLYSLEYAKGGSETITQIERRMLDFIKLMKIRHKGKKILAISHGDPIVILKAAIEKKIFNWEYKKNNYLHTGDWYKFEV</sequence>
<name>A0A7C4M204_UNCC3</name>
<dbReference type="InterPro" id="IPR029033">
    <property type="entry name" value="His_PPase_superfam"/>
</dbReference>
<dbReference type="SMART" id="SM00855">
    <property type="entry name" value="PGAM"/>
    <property type="match status" value="1"/>
</dbReference>
<dbReference type="InterPro" id="IPR013078">
    <property type="entry name" value="His_Pase_superF_clade-1"/>
</dbReference>
<evidence type="ECO:0000256" key="1">
    <source>
        <dbReference type="ARBA" id="ARBA00022801"/>
    </source>
</evidence>
<dbReference type="GO" id="GO:0045820">
    <property type="term" value="P:negative regulation of glycolytic process"/>
    <property type="evidence" value="ECO:0007669"/>
    <property type="project" value="TreeGrafter"/>
</dbReference>
<proteinExistence type="predicted"/>
<dbReference type="PANTHER" id="PTHR46517:SF1">
    <property type="entry name" value="FRUCTOSE-2,6-BISPHOSPHATASE TIGAR"/>
    <property type="match status" value="1"/>
</dbReference>
<dbReference type="Pfam" id="PF00300">
    <property type="entry name" value="His_Phos_1"/>
    <property type="match status" value="1"/>
</dbReference>